<name>B8IXY2_METNO</name>
<keyword evidence="2" id="KW-1185">Reference proteome</keyword>
<dbReference type="Proteomes" id="UP000008207">
    <property type="component" value="Plasmid pMNOD03"/>
</dbReference>
<evidence type="ECO:0000313" key="2">
    <source>
        <dbReference type="Proteomes" id="UP000008207"/>
    </source>
</evidence>
<gene>
    <name evidence="1" type="ordered locus">Mnod_8817</name>
</gene>
<dbReference type="KEGG" id="mno:Mnod_8817"/>
<dbReference type="AlphaFoldDB" id="B8IXY2"/>
<protein>
    <submittedName>
        <fullName evidence="1">Uncharacterized protein</fullName>
    </submittedName>
</protein>
<dbReference type="HOGENOM" id="CLU_2437448_0_0_5"/>
<organism evidence="1 2">
    <name type="scientific">Methylobacterium nodulans (strain LMG 21967 / CNCM I-2342 / ORS 2060)</name>
    <dbReference type="NCBI Taxonomy" id="460265"/>
    <lineage>
        <taxon>Bacteria</taxon>
        <taxon>Pseudomonadati</taxon>
        <taxon>Pseudomonadota</taxon>
        <taxon>Alphaproteobacteria</taxon>
        <taxon>Hyphomicrobiales</taxon>
        <taxon>Methylobacteriaceae</taxon>
        <taxon>Methylobacterium</taxon>
    </lineage>
</organism>
<keyword evidence="1" id="KW-0614">Plasmid</keyword>
<dbReference type="EMBL" id="CP001352">
    <property type="protein sequence ID" value="ACL63272.1"/>
    <property type="molecule type" value="Genomic_DNA"/>
</dbReference>
<proteinExistence type="predicted"/>
<sequence length="90" mass="9898">MMPLELYWPSSMLAEVFPERFRNSTACWQTDASAGPVQAMVGEETSIVASYRPERVASGRGVRGLGEKARVSDPVRHNHPALRVIEGGRS</sequence>
<accession>B8IXY2</accession>
<geneLocation type="plasmid" evidence="1 2">
    <name>pMNOD03</name>
</geneLocation>
<evidence type="ECO:0000313" key="1">
    <source>
        <dbReference type="EMBL" id="ACL63272.1"/>
    </source>
</evidence>
<reference evidence="2" key="1">
    <citation type="submission" date="2009-01" db="EMBL/GenBank/DDBJ databases">
        <title>Complete sequence of plasmid 3 of Methylobacterium nodulans ORS 2060.</title>
        <authorList>
            <consortium name="US DOE Joint Genome Institute"/>
            <person name="Lucas S."/>
            <person name="Copeland A."/>
            <person name="Lapidus A."/>
            <person name="Glavina del Rio T."/>
            <person name="Dalin E."/>
            <person name="Tice H."/>
            <person name="Bruce D."/>
            <person name="Goodwin L."/>
            <person name="Pitluck S."/>
            <person name="Sims D."/>
            <person name="Brettin T."/>
            <person name="Detter J.C."/>
            <person name="Han C."/>
            <person name="Larimer F."/>
            <person name="Land M."/>
            <person name="Hauser L."/>
            <person name="Kyrpides N."/>
            <person name="Ivanova N."/>
            <person name="Marx C.J."/>
            <person name="Richardson P."/>
        </authorList>
    </citation>
    <scope>NUCLEOTIDE SEQUENCE [LARGE SCALE GENOMIC DNA]</scope>
    <source>
        <strain evidence="2">LMG 21967 / CNCM I-2342 / ORS 2060</strain>
        <plasmid evidence="2">Plasmid pMNOD03</plasmid>
    </source>
</reference>